<dbReference type="InterPro" id="IPR014905">
    <property type="entry name" value="HIRAN"/>
</dbReference>
<sequence>MDSSSCTNNTNTNNNNKKKKKRGSCYRMILPPHPPPSKKNKSGKAALLCLKPLISTSESSSHSSISISLEPNRPFTIGRSTRHCNLVFDDRRVSNQHCFILFDASLLKLYLLDGSSLNGVFVNGVRIGKPQELSAGDEVLLICAKNQCLCCSRLRIGFIILSIVFENNVEEDMLVVQACSNNRKINKRIVAYNPIIGRANSLLTRCRNILQSHDPILHLCGAAIYNDDTTDISSLNSLSKDNNAPHFDGVVQNIPCCNFVPPPGKNFYLNRLEFMHHTPLSHHPVVSLLELLYPVESLSRLFIATFTSDILWFLSYCEIPFNLPVTIACHNTERCWSSGPDKRSSIPYPEFPNLVVVYPPFPEAIAFGKDCKKQGIACHHPKLLVLQRQDSIRVIITSANLVANQWNRVTNTVWWQDFPRTSSPDYSSLFSHIYHGDTNKDSKPDFAAQLAGFMASLLTDVPSQAHWIVELTKYDFGGAKGHLIASVPGIHSDRVPSMIETMQFLTANQAFSVKFLGLVEASVVGLSHLFRTAADSNGAQLKKLAAFLRKSCEKAYGVLEILLIRNKNVPADANAVSVFVPNPNEFSKGDCMQLGFLPRNVAKWVSPLWDIGFFRFSGYVCPKEALAAALGRNSLKVQLILHVSQGPHFQDISRMMQPEHVISLCSLIASVRRCSGLWRLQEVLGQYRWPESLESDFIYGASSIGSSMSSQFLAAFSAASGKRSLQSFESEESDPEWGCWSASQESKCPSIRIIFPTIERVKNACNGILPSKRILCFSERTWQRLRTANILHDAVPHPHNRVGHPMHVKVARRRFQSKMDAPSSGWVYCGSHNFSAAAWGRPISNSGSQANRLEKGNSSLGLRLHICNYELGIIFIFPPTETKGDTGENCTNLDDIVLPYVVPAPKYGFKDRPATMQAMREALAELTKQEREKFAEIIATKEMVEEILDEEEEEEEAIKETSYAVEEKEDEKAYAEQLWSQVDSSQSC</sequence>
<name>A0AAN7EBV1_QUERU</name>
<dbReference type="GO" id="GO:0005634">
    <property type="term" value="C:nucleus"/>
    <property type="evidence" value="ECO:0007669"/>
    <property type="project" value="InterPro"/>
</dbReference>
<feature type="binding site" evidence="4">
    <location>
        <position position="809"/>
    </location>
    <ligand>
        <name>substrate</name>
    </ligand>
</feature>
<dbReference type="Pfam" id="PF00498">
    <property type="entry name" value="FHA"/>
    <property type="match status" value="1"/>
</dbReference>
<reference evidence="8 9" key="1">
    <citation type="journal article" date="2023" name="G3 (Bethesda)">
        <title>A haplotype-resolved chromosome-scale genome for Quercus rubra L. provides insights into the genetics of adaptive traits for red oak species.</title>
        <authorList>
            <person name="Kapoor B."/>
            <person name="Jenkins J."/>
            <person name="Schmutz J."/>
            <person name="Zhebentyayeva T."/>
            <person name="Kuelheim C."/>
            <person name="Coggeshall M."/>
            <person name="Heim C."/>
            <person name="Lasky J.R."/>
            <person name="Leites L."/>
            <person name="Islam-Faridi N."/>
            <person name="Romero-Severson J."/>
            <person name="DeLeo V.L."/>
            <person name="Lucas S.M."/>
            <person name="Lazic D."/>
            <person name="Gailing O."/>
            <person name="Carlson J."/>
            <person name="Staton M."/>
        </authorList>
    </citation>
    <scope>NUCLEOTIDE SEQUENCE [LARGE SCALE GENOMIC DNA]</scope>
    <source>
        <strain evidence="8">Pseudo-F2</strain>
    </source>
</reference>
<dbReference type="InterPro" id="IPR010347">
    <property type="entry name" value="Tdp1"/>
</dbReference>
<feature type="region of interest" description="Disordered" evidence="6">
    <location>
        <begin position="948"/>
        <end position="988"/>
    </location>
</feature>
<dbReference type="CDD" id="cd00060">
    <property type="entry name" value="FHA"/>
    <property type="match status" value="1"/>
</dbReference>
<comment type="caution">
    <text evidence="8">The sequence shown here is derived from an EMBL/GenBank/DDBJ whole genome shotgun (WGS) entry which is preliminary data.</text>
</comment>
<dbReference type="SMART" id="SM00910">
    <property type="entry name" value="HIRAN"/>
    <property type="match status" value="1"/>
</dbReference>
<dbReference type="InterPro" id="IPR000253">
    <property type="entry name" value="FHA_dom"/>
</dbReference>
<organism evidence="8 9">
    <name type="scientific">Quercus rubra</name>
    <name type="common">Northern red oak</name>
    <name type="synonym">Quercus borealis</name>
    <dbReference type="NCBI Taxonomy" id="3512"/>
    <lineage>
        <taxon>Eukaryota</taxon>
        <taxon>Viridiplantae</taxon>
        <taxon>Streptophyta</taxon>
        <taxon>Embryophyta</taxon>
        <taxon>Tracheophyta</taxon>
        <taxon>Spermatophyta</taxon>
        <taxon>Magnoliopsida</taxon>
        <taxon>eudicotyledons</taxon>
        <taxon>Gunneridae</taxon>
        <taxon>Pentapetalae</taxon>
        <taxon>rosids</taxon>
        <taxon>fabids</taxon>
        <taxon>Fagales</taxon>
        <taxon>Fagaceae</taxon>
        <taxon>Quercus</taxon>
    </lineage>
</organism>
<feature type="active site" description="Nucleophile" evidence="3">
    <location>
        <position position="380"/>
    </location>
</feature>
<protein>
    <recommendedName>
        <fullName evidence="7">FHA domain-containing protein</fullName>
    </recommendedName>
</protein>
<evidence type="ECO:0000256" key="4">
    <source>
        <dbReference type="PIRSR" id="PIRSR610347-2"/>
    </source>
</evidence>
<feature type="domain" description="FHA" evidence="7">
    <location>
        <begin position="75"/>
        <end position="127"/>
    </location>
</feature>
<evidence type="ECO:0000313" key="9">
    <source>
        <dbReference type="Proteomes" id="UP001324115"/>
    </source>
</evidence>
<dbReference type="GO" id="GO:0006281">
    <property type="term" value="P:DNA repair"/>
    <property type="evidence" value="ECO:0007669"/>
    <property type="project" value="InterPro"/>
</dbReference>
<evidence type="ECO:0000313" key="8">
    <source>
        <dbReference type="EMBL" id="KAK4567296.1"/>
    </source>
</evidence>
<dbReference type="PROSITE" id="PS50006">
    <property type="entry name" value="FHA_DOMAIN"/>
    <property type="match status" value="1"/>
</dbReference>
<dbReference type="CDD" id="cd09123">
    <property type="entry name" value="PLDc_Tdp1_2"/>
    <property type="match status" value="1"/>
</dbReference>
<keyword evidence="1" id="KW-0479">Metal-binding</keyword>
<feature type="binding site" evidence="4">
    <location>
        <position position="382"/>
    </location>
    <ligand>
        <name>substrate</name>
    </ligand>
</feature>
<feature type="site" description="Interaction with DNA" evidence="5">
    <location>
        <position position="835"/>
    </location>
</feature>
<evidence type="ECO:0000259" key="7">
    <source>
        <dbReference type="PROSITE" id="PS50006"/>
    </source>
</evidence>
<dbReference type="GO" id="GO:0008270">
    <property type="term" value="F:zinc ion binding"/>
    <property type="evidence" value="ECO:0007669"/>
    <property type="project" value="InterPro"/>
</dbReference>
<dbReference type="CDD" id="cd09122">
    <property type="entry name" value="PLDc_Tdp1_1"/>
    <property type="match status" value="1"/>
</dbReference>
<dbReference type="Gene3D" id="3.30.70.2330">
    <property type="match status" value="1"/>
</dbReference>
<dbReference type="Pfam" id="PF08797">
    <property type="entry name" value="HIRAN"/>
    <property type="match status" value="1"/>
</dbReference>
<dbReference type="Pfam" id="PF06087">
    <property type="entry name" value="Tyr-DNA_phospho"/>
    <property type="match status" value="2"/>
</dbReference>
<evidence type="ECO:0000256" key="3">
    <source>
        <dbReference type="PIRSR" id="PIRSR610347-1"/>
    </source>
</evidence>
<evidence type="ECO:0000256" key="5">
    <source>
        <dbReference type="PIRSR" id="PIRSR610347-3"/>
    </source>
</evidence>
<dbReference type="Gene3D" id="3.30.870.10">
    <property type="entry name" value="Endonuclease Chain A"/>
    <property type="match status" value="2"/>
</dbReference>
<feature type="active site" description="Proton donor/acceptor" evidence="3">
    <location>
        <position position="807"/>
    </location>
</feature>
<feature type="region of interest" description="Disordered" evidence="6">
    <location>
        <begin position="1"/>
        <end position="42"/>
    </location>
</feature>
<dbReference type="SMART" id="SM00240">
    <property type="entry name" value="FHA"/>
    <property type="match status" value="1"/>
</dbReference>
<feature type="compositionally biased region" description="Polar residues" evidence="6">
    <location>
        <begin position="978"/>
        <end position="988"/>
    </location>
</feature>
<dbReference type="SUPFAM" id="SSF56024">
    <property type="entry name" value="Phospholipase D/nuclease"/>
    <property type="match status" value="2"/>
</dbReference>
<evidence type="ECO:0000256" key="2">
    <source>
        <dbReference type="ARBA" id="ARBA00022801"/>
    </source>
</evidence>
<dbReference type="InterPro" id="IPR008984">
    <property type="entry name" value="SMAD_FHA_dom_sf"/>
</dbReference>
<evidence type="ECO:0000256" key="1">
    <source>
        <dbReference type="ARBA" id="ARBA00022723"/>
    </source>
</evidence>
<proteinExistence type="predicted"/>
<dbReference type="AlphaFoldDB" id="A0AAN7EBV1"/>
<dbReference type="Gene3D" id="2.60.200.20">
    <property type="match status" value="1"/>
</dbReference>
<dbReference type="GO" id="GO:0003676">
    <property type="term" value="F:nucleic acid binding"/>
    <property type="evidence" value="ECO:0007669"/>
    <property type="project" value="InterPro"/>
</dbReference>
<feature type="compositionally biased region" description="Acidic residues" evidence="6">
    <location>
        <begin position="948"/>
        <end position="957"/>
    </location>
</feature>
<dbReference type="PANTHER" id="PTHR12415">
    <property type="entry name" value="TYROSYL-DNA PHOSPHODIESTERASE 1"/>
    <property type="match status" value="1"/>
</dbReference>
<evidence type="ECO:0000256" key="6">
    <source>
        <dbReference type="SAM" id="MobiDB-lite"/>
    </source>
</evidence>
<dbReference type="GO" id="GO:0016818">
    <property type="term" value="F:hydrolase activity, acting on acid anhydrides, in phosphorus-containing anhydrides"/>
    <property type="evidence" value="ECO:0007669"/>
    <property type="project" value="InterPro"/>
</dbReference>
<dbReference type="Proteomes" id="UP001324115">
    <property type="component" value="Unassembled WGS sequence"/>
</dbReference>
<accession>A0AAN7EBV1</accession>
<dbReference type="EMBL" id="JAXUIC010000010">
    <property type="protein sequence ID" value="KAK4567296.1"/>
    <property type="molecule type" value="Genomic_DNA"/>
</dbReference>
<dbReference type="GO" id="GO:0008081">
    <property type="term" value="F:phosphoric diester hydrolase activity"/>
    <property type="evidence" value="ECO:0007669"/>
    <property type="project" value="InterPro"/>
</dbReference>
<dbReference type="SUPFAM" id="SSF49879">
    <property type="entry name" value="SMAD/FHA domain"/>
    <property type="match status" value="1"/>
</dbReference>
<keyword evidence="2" id="KW-0378">Hydrolase</keyword>
<dbReference type="PANTHER" id="PTHR12415:SF3">
    <property type="entry name" value="OS04G0403400 PROTEIN"/>
    <property type="match status" value="1"/>
</dbReference>
<gene>
    <name evidence="8" type="ORF">RGQ29_003206</name>
</gene>
<keyword evidence="9" id="KW-1185">Reference proteome</keyword>